<organism evidence="2 3">
    <name type="scientific">Vibrio spartinae</name>
    <dbReference type="NCBI Taxonomy" id="1918945"/>
    <lineage>
        <taxon>Bacteria</taxon>
        <taxon>Pseudomonadati</taxon>
        <taxon>Pseudomonadota</taxon>
        <taxon>Gammaproteobacteria</taxon>
        <taxon>Vibrionales</taxon>
        <taxon>Vibrionaceae</taxon>
        <taxon>Vibrio</taxon>
    </lineage>
</organism>
<dbReference type="EMBL" id="FSSB01000024">
    <property type="protein sequence ID" value="SIO96045.1"/>
    <property type="molecule type" value="Genomic_DNA"/>
</dbReference>
<name>A0A1N6M9C1_9VIBR</name>
<feature type="region of interest" description="Disordered" evidence="1">
    <location>
        <begin position="74"/>
        <end position="100"/>
    </location>
</feature>
<dbReference type="AlphaFoldDB" id="A0A1N6M9C1"/>
<evidence type="ECO:0000256" key="1">
    <source>
        <dbReference type="SAM" id="MobiDB-lite"/>
    </source>
</evidence>
<sequence length="100" mass="10470">MIVSRCGCDLITLITDPVLPGNDTQVIGMDFCIELCGAGDDVKIALMGCIKPQPFNTDTALGDIKSGDIAIVDQRGTGRQGHPGRVDKTTTITGNPVRVG</sequence>
<gene>
    <name evidence="2" type="ORF">VSP9026_03801</name>
</gene>
<evidence type="ECO:0000313" key="3">
    <source>
        <dbReference type="Proteomes" id="UP000184774"/>
    </source>
</evidence>
<accession>A0A1N6M9C1</accession>
<reference evidence="2 3" key="1">
    <citation type="submission" date="2016-12" db="EMBL/GenBank/DDBJ databases">
        <authorList>
            <person name="Song W.-J."/>
            <person name="Kurnit D.M."/>
        </authorList>
    </citation>
    <scope>NUCLEOTIDE SEQUENCE [LARGE SCALE GENOMIC DNA]</scope>
    <source>
        <strain evidence="2 3">CECT 9026</strain>
    </source>
</reference>
<evidence type="ECO:0000313" key="2">
    <source>
        <dbReference type="EMBL" id="SIO96045.1"/>
    </source>
</evidence>
<proteinExistence type="predicted"/>
<dbReference type="Proteomes" id="UP000184774">
    <property type="component" value="Unassembled WGS sequence"/>
</dbReference>
<protein>
    <submittedName>
        <fullName evidence="2">Uncharacterized protein</fullName>
    </submittedName>
</protein>